<evidence type="ECO:0000313" key="6">
    <source>
        <dbReference type="Proteomes" id="UP001596435"/>
    </source>
</evidence>
<reference evidence="6" key="1">
    <citation type="journal article" date="2019" name="Int. J. Syst. Evol. Microbiol.">
        <title>The Global Catalogue of Microorganisms (GCM) 10K type strain sequencing project: providing services to taxonomists for standard genome sequencing and annotation.</title>
        <authorList>
            <consortium name="The Broad Institute Genomics Platform"/>
            <consortium name="The Broad Institute Genome Sequencing Center for Infectious Disease"/>
            <person name="Wu L."/>
            <person name="Ma J."/>
        </authorList>
    </citation>
    <scope>NUCLEOTIDE SEQUENCE [LARGE SCALE GENOMIC DNA]</scope>
    <source>
        <strain evidence="6">CGMCC 1.12859</strain>
    </source>
</reference>
<evidence type="ECO:0000256" key="1">
    <source>
        <dbReference type="ARBA" id="ARBA00022729"/>
    </source>
</evidence>
<dbReference type="EMBL" id="JBHTAJ010000014">
    <property type="protein sequence ID" value="MFC7179903.1"/>
    <property type="molecule type" value="Genomic_DNA"/>
</dbReference>
<dbReference type="SMART" id="SM00560">
    <property type="entry name" value="LamGL"/>
    <property type="match status" value="1"/>
</dbReference>
<feature type="non-terminal residue" evidence="5">
    <location>
        <position position="1"/>
    </location>
</feature>
<feature type="domain" description="LamG-like jellyroll fold" evidence="4">
    <location>
        <begin position="91"/>
        <end position="233"/>
    </location>
</feature>
<dbReference type="InterPro" id="IPR006558">
    <property type="entry name" value="LamG-like"/>
</dbReference>
<evidence type="ECO:0000256" key="3">
    <source>
        <dbReference type="SAM" id="MobiDB-lite"/>
    </source>
</evidence>
<feature type="compositionally biased region" description="Low complexity" evidence="3">
    <location>
        <begin position="1"/>
        <end position="28"/>
    </location>
</feature>
<accession>A0ABW2FY83</accession>
<name>A0ABW2FY83_9ACTN</name>
<feature type="region of interest" description="Disordered" evidence="3">
    <location>
        <begin position="1"/>
        <end position="73"/>
    </location>
</feature>
<evidence type="ECO:0000256" key="2">
    <source>
        <dbReference type="ARBA" id="ARBA00023157"/>
    </source>
</evidence>
<keyword evidence="1" id="KW-0732">Signal</keyword>
<organism evidence="5 6">
    <name type="scientific">Kitasatospora paranensis</name>
    <dbReference type="NCBI Taxonomy" id="258053"/>
    <lineage>
        <taxon>Bacteria</taxon>
        <taxon>Bacillati</taxon>
        <taxon>Actinomycetota</taxon>
        <taxon>Actinomycetes</taxon>
        <taxon>Kitasatosporales</taxon>
        <taxon>Streptomycetaceae</taxon>
        <taxon>Kitasatospora</taxon>
    </lineage>
</organism>
<dbReference type="Proteomes" id="UP001596435">
    <property type="component" value="Unassembled WGS sequence"/>
</dbReference>
<dbReference type="InterPro" id="IPR013320">
    <property type="entry name" value="ConA-like_dom_sf"/>
</dbReference>
<protein>
    <submittedName>
        <fullName evidence="5">LamG domain-containing protein</fullName>
    </submittedName>
</protein>
<dbReference type="Gene3D" id="2.60.120.200">
    <property type="match status" value="1"/>
</dbReference>
<comment type="caution">
    <text evidence="5">The sequence shown here is derived from an EMBL/GenBank/DDBJ whole genome shotgun (WGS) entry which is preliminary data.</text>
</comment>
<proteinExistence type="predicted"/>
<sequence length="257" mass="26036">SAAAPSAAGSPSAAATAPGTAAPSASGTVSAGPSAGSGPARLDDVRGGHPAAPAGSAVIGPTEGHDGPTLVLHGDGGSYAATAGPVVDTSRSFTVSAMVRNNAPTGGRAVVTQGSGSYYSFYLGRDYWGTHNQWVFKVQTAAGGEDNTTYQAFSTGQATTGQWTLLTGVYDASTRRIQLYVDGTLAQTTAVKGIWQTSGPLEFGRTRYKGAWSDFWDGAIADVQVWNQALPAARVSQLRNSRGASAGTAPAAGWLLP</sequence>
<evidence type="ECO:0000313" key="5">
    <source>
        <dbReference type="EMBL" id="MFC7179903.1"/>
    </source>
</evidence>
<dbReference type="RefSeq" id="WP_380230904.1">
    <property type="nucleotide sequence ID" value="NZ_JBHTAJ010000014.1"/>
</dbReference>
<keyword evidence="6" id="KW-1185">Reference proteome</keyword>
<dbReference type="SUPFAM" id="SSF49899">
    <property type="entry name" value="Concanavalin A-like lectins/glucanases"/>
    <property type="match status" value="1"/>
</dbReference>
<evidence type="ECO:0000259" key="4">
    <source>
        <dbReference type="SMART" id="SM00560"/>
    </source>
</evidence>
<gene>
    <name evidence="5" type="ORF">ACFQMG_10075</name>
</gene>
<dbReference type="Pfam" id="PF13385">
    <property type="entry name" value="Laminin_G_3"/>
    <property type="match status" value="1"/>
</dbReference>
<keyword evidence="2" id="KW-1015">Disulfide bond</keyword>